<dbReference type="OrthoDB" id="3251728at2759"/>
<dbReference type="Proteomes" id="UP000054007">
    <property type="component" value="Unassembled WGS sequence"/>
</dbReference>
<dbReference type="Pfam" id="PF20415">
    <property type="entry name" value="DUF6699"/>
    <property type="match status" value="1"/>
</dbReference>
<name>A0A0D7AY64_9AGAR</name>
<sequence length="287" mass="31076">MSGPFVYDAGAFAQVPSSPAHFCPYNPYANLPQTSPFIPAQAFLQGTPSPFTANVPLPGSPMLGASAPLFGGGSPNVGFELNSPFGPRSRRPSFSGEPIGGIGGQPDTQLPQYPIGYPQPQAIQLHPWLDANVNHTPFWFDVSASVFTPMRIVDNMGTRRPVGLNDLHAPATSPSVHGMRIVCDATPQWALNVAAAPGKALCIGDVLNWIYESMQMKIVQTDWDALDHKEQKMIGRAYARRCRSMGPQYEAAERAQGVKHVDYLLGKVLFVGLTPDYASGALKMHFR</sequence>
<gene>
    <name evidence="3" type="ORF">CYLTODRAFT_403940</name>
</gene>
<evidence type="ECO:0000313" key="4">
    <source>
        <dbReference type="Proteomes" id="UP000054007"/>
    </source>
</evidence>
<dbReference type="InterPro" id="IPR046522">
    <property type="entry name" value="DUF6699"/>
</dbReference>
<organism evidence="3 4">
    <name type="scientific">Cylindrobasidium torrendii FP15055 ss-10</name>
    <dbReference type="NCBI Taxonomy" id="1314674"/>
    <lineage>
        <taxon>Eukaryota</taxon>
        <taxon>Fungi</taxon>
        <taxon>Dikarya</taxon>
        <taxon>Basidiomycota</taxon>
        <taxon>Agaricomycotina</taxon>
        <taxon>Agaricomycetes</taxon>
        <taxon>Agaricomycetidae</taxon>
        <taxon>Agaricales</taxon>
        <taxon>Marasmiineae</taxon>
        <taxon>Physalacriaceae</taxon>
        <taxon>Cylindrobasidium</taxon>
    </lineage>
</organism>
<evidence type="ECO:0000313" key="3">
    <source>
        <dbReference type="EMBL" id="KIY62925.1"/>
    </source>
</evidence>
<protein>
    <recommendedName>
        <fullName evidence="2">DUF6699 domain-containing protein</fullName>
    </recommendedName>
</protein>
<keyword evidence="4" id="KW-1185">Reference proteome</keyword>
<accession>A0A0D7AY64</accession>
<feature type="region of interest" description="Disordered" evidence="1">
    <location>
        <begin position="86"/>
        <end position="107"/>
    </location>
</feature>
<reference evidence="3 4" key="1">
    <citation type="journal article" date="2015" name="Fungal Genet. Biol.">
        <title>Evolution of novel wood decay mechanisms in Agaricales revealed by the genome sequences of Fistulina hepatica and Cylindrobasidium torrendii.</title>
        <authorList>
            <person name="Floudas D."/>
            <person name="Held B.W."/>
            <person name="Riley R."/>
            <person name="Nagy L.G."/>
            <person name="Koehler G."/>
            <person name="Ransdell A.S."/>
            <person name="Younus H."/>
            <person name="Chow J."/>
            <person name="Chiniquy J."/>
            <person name="Lipzen A."/>
            <person name="Tritt A."/>
            <person name="Sun H."/>
            <person name="Haridas S."/>
            <person name="LaButti K."/>
            <person name="Ohm R.A."/>
            <person name="Kues U."/>
            <person name="Blanchette R.A."/>
            <person name="Grigoriev I.V."/>
            <person name="Minto R.E."/>
            <person name="Hibbett D.S."/>
        </authorList>
    </citation>
    <scope>NUCLEOTIDE SEQUENCE [LARGE SCALE GENOMIC DNA]</scope>
    <source>
        <strain evidence="3 4">FP15055 ss-10</strain>
    </source>
</reference>
<evidence type="ECO:0000259" key="2">
    <source>
        <dbReference type="Pfam" id="PF20415"/>
    </source>
</evidence>
<feature type="domain" description="DUF6699" evidence="2">
    <location>
        <begin position="152"/>
        <end position="275"/>
    </location>
</feature>
<dbReference type="STRING" id="1314674.A0A0D7AY64"/>
<proteinExistence type="predicted"/>
<dbReference type="EMBL" id="KN880736">
    <property type="protein sequence ID" value="KIY62925.1"/>
    <property type="molecule type" value="Genomic_DNA"/>
</dbReference>
<evidence type="ECO:0000256" key="1">
    <source>
        <dbReference type="SAM" id="MobiDB-lite"/>
    </source>
</evidence>
<dbReference type="AlphaFoldDB" id="A0A0D7AY64"/>